<dbReference type="Proteomes" id="UP000281170">
    <property type="component" value="Plasmid 24"/>
</dbReference>
<feature type="region of interest" description="Disordered" evidence="4">
    <location>
        <begin position="174"/>
        <end position="206"/>
    </location>
</feature>
<dbReference type="GO" id="GO:0015627">
    <property type="term" value="C:type II protein secretion system complex"/>
    <property type="evidence" value="ECO:0007669"/>
    <property type="project" value="TreeGrafter"/>
</dbReference>
<feature type="region of interest" description="Disordered" evidence="4">
    <location>
        <begin position="582"/>
        <end position="606"/>
    </location>
</feature>
<dbReference type="PROSITE" id="PS00875">
    <property type="entry name" value="T2SP_D"/>
    <property type="match status" value="1"/>
</dbReference>
<dbReference type="Pfam" id="PF00263">
    <property type="entry name" value="Secretin"/>
    <property type="match status" value="1"/>
</dbReference>
<dbReference type="Proteomes" id="UP000054859">
    <property type="component" value="Unassembled WGS sequence"/>
</dbReference>
<dbReference type="KEGG" id="ladl:NCTC12735_01731"/>
<evidence type="ECO:0000256" key="4">
    <source>
        <dbReference type="SAM" id="MobiDB-lite"/>
    </source>
</evidence>
<dbReference type="PRINTS" id="PR00811">
    <property type="entry name" value="BCTERIALGSPD"/>
</dbReference>
<dbReference type="InterPro" id="IPR004845">
    <property type="entry name" value="T2SS_GspD_CS"/>
</dbReference>
<proteinExistence type="predicted"/>
<dbReference type="NCBIfam" id="TIGR02519">
    <property type="entry name" value="pilus_MshL"/>
    <property type="match status" value="1"/>
</dbReference>
<evidence type="ECO:0000259" key="6">
    <source>
        <dbReference type="SMART" id="SM00965"/>
    </source>
</evidence>
<evidence type="ECO:0000313" key="7">
    <source>
        <dbReference type="EMBL" id="KTC64617.1"/>
    </source>
</evidence>
<dbReference type="PANTHER" id="PTHR30332:SF17">
    <property type="entry name" value="TYPE IV PILIATION SYSTEM PROTEIN DR_0774-RELATED"/>
    <property type="match status" value="1"/>
</dbReference>
<dbReference type="InterPro" id="IPR011514">
    <property type="entry name" value="Secretin_N_2"/>
</dbReference>
<accession>A0A0W0R100</accession>
<dbReference type="Gene3D" id="3.30.1370.130">
    <property type="match status" value="1"/>
</dbReference>
<feature type="compositionally biased region" description="Low complexity" evidence="4">
    <location>
        <begin position="174"/>
        <end position="191"/>
    </location>
</feature>
<dbReference type="EMBL" id="LR134433">
    <property type="protein sequence ID" value="VEH86084.1"/>
    <property type="molecule type" value="Genomic_DNA"/>
</dbReference>
<keyword evidence="5" id="KW-0732">Signal</keyword>
<keyword evidence="3" id="KW-0998">Cell outer membrane</keyword>
<dbReference type="GO" id="GO:0009306">
    <property type="term" value="P:protein secretion"/>
    <property type="evidence" value="ECO:0007669"/>
    <property type="project" value="InterPro"/>
</dbReference>
<dbReference type="EMBL" id="LNKA01000019">
    <property type="protein sequence ID" value="KTC64617.1"/>
    <property type="molecule type" value="Genomic_DNA"/>
</dbReference>
<evidence type="ECO:0000313" key="9">
    <source>
        <dbReference type="Proteomes" id="UP000054859"/>
    </source>
</evidence>
<evidence type="ECO:0000313" key="10">
    <source>
        <dbReference type="Proteomes" id="UP000281170"/>
    </source>
</evidence>
<dbReference type="InterPro" id="IPR001775">
    <property type="entry name" value="GspD/PilQ"/>
</dbReference>
<dbReference type="RefSeq" id="WP_058462976.1">
    <property type="nucleotide sequence ID" value="NZ_CAAAHS010000001.1"/>
</dbReference>
<organism evidence="7 9">
    <name type="scientific">Legionella adelaidensis</name>
    <dbReference type="NCBI Taxonomy" id="45056"/>
    <lineage>
        <taxon>Bacteria</taxon>
        <taxon>Pseudomonadati</taxon>
        <taxon>Pseudomonadota</taxon>
        <taxon>Gammaproteobacteria</taxon>
        <taxon>Legionellales</taxon>
        <taxon>Legionellaceae</taxon>
        <taxon>Legionella</taxon>
    </lineage>
</organism>
<dbReference type="PROSITE" id="PS51257">
    <property type="entry name" value="PROKAR_LIPOPROTEIN"/>
    <property type="match status" value="1"/>
</dbReference>
<feature type="chain" id="PRO_5033244455" evidence="5">
    <location>
        <begin position="22"/>
        <end position="606"/>
    </location>
</feature>
<keyword evidence="8" id="KW-0614">Plasmid</keyword>
<keyword evidence="2" id="KW-0472">Membrane</keyword>
<keyword evidence="9" id="KW-1185">Reference proteome</keyword>
<geneLocation type="plasmid" evidence="8 10">
    <name>24</name>
</geneLocation>
<dbReference type="OrthoDB" id="9775455at2"/>
<feature type="region of interest" description="Disordered" evidence="4">
    <location>
        <begin position="242"/>
        <end position="268"/>
    </location>
</feature>
<dbReference type="AlphaFoldDB" id="A0A0W0R100"/>
<dbReference type="InterPro" id="IPR011662">
    <property type="entry name" value="Secretin/TonB_short_N"/>
</dbReference>
<name>A0A0W0R100_9GAMM</name>
<dbReference type="InterPro" id="IPR050810">
    <property type="entry name" value="Bact_Secretion_Sys_Channel"/>
</dbReference>
<dbReference type="Pfam" id="PF07655">
    <property type="entry name" value="Secretin_N_2"/>
    <property type="match status" value="1"/>
</dbReference>
<dbReference type="GO" id="GO:0009297">
    <property type="term" value="P:pilus assembly"/>
    <property type="evidence" value="ECO:0007669"/>
    <property type="project" value="InterPro"/>
</dbReference>
<evidence type="ECO:0000256" key="2">
    <source>
        <dbReference type="ARBA" id="ARBA00023136"/>
    </source>
</evidence>
<sequence>MKKGLSLLLSLLLFACTTNQPIDGTAVDDMNVALHQGIHENETLDATDKDRRSQAISKALLPDVKLHSPQRNVLSRRFDIAVKNVPARTFFAGLVEGTPINMVVSPEIVGNITLNLKQVTVEQVLQTLESAYGYAYNPIPGGFEILPNTLKTQIYTVNYLELERRGRSRIILSSGEVTQSTSGGTTSTTNSPIATSTSITTGNNVNNTENVIGHVETVSSIDFWRQLTATLEIMLGITPERQNSNRVGNGINQNPVPPTGGSNSATGRSVSVNPVAGVVVVRATPKEHKQIEAYLDLVQNSMNRQVILEAKILEVTLRDQYQMGIDWKIFGANLNAIRSFPGTDIKNEDFPDAFTIGIKWATDFTTTIRALELQGNVQVLSSPRVATMNNQVSAIKVGNDQFFVSQLNPTTNVTTAGVVTNSNPTPSLSPFFSGITLDVTPQIDAHGDVTLHIHPSVSLVTEQSKTIEGAGVNGRSLTVPLARSDIRESDTIVHARNGQVVVIGGLMENQTQEDVAQLPFFGNVPFLGTLFRNTKQQSRKSELVILIKPTVITPKTATKDLIESTQQIQRLKRGFHIGSRPDIFGTEGEEPVSFGPPAGYYSQPRH</sequence>
<evidence type="ECO:0000313" key="8">
    <source>
        <dbReference type="EMBL" id="VEH86084.1"/>
    </source>
</evidence>
<protein>
    <submittedName>
        <fullName evidence="7">Type IV pilus (Tfp) assembly protein PilQ</fullName>
    </submittedName>
</protein>
<dbReference type="GO" id="GO:0019867">
    <property type="term" value="C:outer membrane"/>
    <property type="evidence" value="ECO:0007669"/>
    <property type="project" value="InterPro"/>
</dbReference>
<evidence type="ECO:0000256" key="1">
    <source>
        <dbReference type="ARBA" id="ARBA00022448"/>
    </source>
</evidence>
<dbReference type="InterPro" id="IPR004846">
    <property type="entry name" value="T2SS/T3SS_dom"/>
</dbReference>
<feature type="signal peptide" evidence="5">
    <location>
        <begin position="1"/>
        <end position="21"/>
    </location>
</feature>
<dbReference type="InterPro" id="IPR013358">
    <property type="entry name" value="Pilus_biogenesis_MshL"/>
</dbReference>
<evidence type="ECO:0000256" key="5">
    <source>
        <dbReference type="SAM" id="SignalP"/>
    </source>
</evidence>
<evidence type="ECO:0000256" key="3">
    <source>
        <dbReference type="ARBA" id="ARBA00023237"/>
    </source>
</evidence>
<reference evidence="8 10" key="2">
    <citation type="submission" date="2018-12" db="EMBL/GenBank/DDBJ databases">
        <authorList>
            <consortium name="Pathogen Informatics"/>
        </authorList>
    </citation>
    <scope>NUCLEOTIDE SEQUENCE [LARGE SCALE GENOMIC DNA]</scope>
    <source>
        <strain evidence="8 10">NCTC12735</strain>
        <plasmid evidence="10">24</plasmid>
    </source>
</reference>
<reference evidence="7 9" key="1">
    <citation type="submission" date="2015-11" db="EMBL/GenBank/DDBJ databases">
        <title>Identification of large and diverse effector repertoires of 38 Legionella species.</title>
        <authorList>
            <person name="Burstein D."/>
            <person name="Amaro F."/>
            <person name="Zusman T."/>
            <person name="Lifshitz Z."/>
            <person name="Cohen O."/>
            <person name="Gilbert J.A."/>
            <person name="Pupko T."/>
            <person name="Shuman H.A."/>
            <person name="Segal G."/>
        </authorList>
    </citation>
    <scope>NUCLEOTIDE SEQUENCE [LARGE SCALE GENOMIC DNA]</scope>
    <source>
        <strain evidence="7 9">1762-AUS-E</strain>
    </source>
</reference>
<feature type="domain" description="Secretin/TonB short N-terminal" evidence="6">
    <location>
        <begin position="100"/>
        <end position="148"/>
    </location>
</feature>
<keyword evidence="1" id="KW-0813">Transport</keyword>
<dbReference type="PANTHER" id="PTHR30332">
    <property type="entry name" value="PROBABLE GENERAL SECRETION PATHWAY PROTEIN D"/>
    <property type="match status" value="1"/>
</dbReference>
<dbReference type="SMART" id="SM00965">
    <property type="entry name" value="STN"/>
    <property type="match status" value="1"/>
</dbReference>
<dbReference type="PATRIC" id="fig|45056.6.peg.1973"/>
<dbReference type="STRING" id="45056.Lade_1911"/>
<gene>
    <name evidence="7" type="primary">pilQ_2</name>
    <name evidence="8" type="synonym">pilQ</name>
    <name evidence="7" type="ORF">Lade_1911</name>
    <name evidence="8" type="ORF">NCTC12735_01731</name>
</gene>